<organism evidence="3 4">
    <name type="scientific">Roseivirga spongicola</name>
    <dbReference type="NCBI Taxonomy" id="333140"/>
    <lineage>
        <taxon>Bacteria</taxon>
        <taxon>Pseudomonadati</taxon>
        <taxon>Bacteroidota</taxon>
        <taxon>Cytophagia</taxon>
        <taxon>Cytophagales</taxon>
        <taxon>Roseivirgaceae</taxon>
        <taxon>Roseivirga</taxon>
    </lineage>
</organism>
<dbReference type="PROSITE" id="PS50110">
    <property type="entry name" value="RESPONSE_REGULATORY"/>
    <property type="match status" value="1"/>
</dbReference>
<dbReference type="GO" id="GO:0000160">
    <property type="term" value="P:phosphorelay signal transduction system"/>
    <property type="evidence" value="ECO:0007669"/>
    <property type="project" value="InterPro"/>
</dbReference>
<reference evidence="3 4" key="1">
    <citation type="submission" date="2016-01" db="EMBL/GenBank/DDBJ databases">
        <title>Genome sequencing of Roseivirga spongicola UST030701-084.</title>
        <authorList>
            <person name="Selvaratnam C."/>
            <person name="Thevarajoo S."/>
            <person name="Goh K.M."/>
            <person name="Ee R."/>
            <person name="Chan K.-G."/>
            <person name="Chong C.S."/>
        </authorList>
    </citation>
    <scope>NUCLEOTIDE SEQUENCE [LARGE SCALE GENOMIC DNA]</scope>
    <source>
        <strain evidence="3 4">UST030701-084</strain>
    </source>
</reference>
<proteinExistence type="predicted"/>
<dbReference type="Gene3D" id="3.40.50.2300">
    <property type="match status" value="1"/>
</dbReference>
<evidence type="ECO:0000259" key="2">
    <source>
        <dbReference type="PROSITE" id="PS50110"/>
    </source>
</evidence>
<keyword evidence="4" id="KW-1185">Reference proteome</keyword>
<evidence type="ECO:0000313" key="4">
    <source>
        <dbReference type="Proteomes" id="UP000075606"/>
    </source>
</evidence>
<comment type="caution">
    <text evidence="3">The sequence shown here is derived from an EMBL/GenBank/DDBJ whole genome shotgun (WGS) entry which is preliminary data.</text>
</comment>
<dbReference type="AlphaFoldDB" id="A0A150XAL1"/>
<evidence type="ECO:0000256" key="1">
    <source>
        <dbReference type="PROSITE-ProRule" id="PRU00169"/>
    </source>
</evidence>
<dbReference type="CDD" id="cd17557">
    <property type="entry name" value="REC_Rcp-like"/>
    <property type="match status" value="1"/>
</dbReference>
<dbReference type="InterPro" id="IPR052893">
    <property type="entry name" value="TCS_response_regulator"/>
</dbReference>
<dbReference type="InterPro" id="IPR001789">
    <property type="entry name" value="Sig_transdc_resp-reg_receiver"/>
</dbReference>
<dbReference type="InterPro" id="IPR011006">
    <property type="entry name" value="CheY-like_superfamily"/>
</dbReference>
<name>A0A150XAL1_9BACT</name>
<dbReference type="SUPFAM" id="SSF52172">
    <property type="entry name" value="CheY-like"/>
    <property type="match status" value="1"/>
</dbReference>
<dbReference type="PANTHER" id="PTHR44520">
    <property type="entry name" value="RESPONSE REGULATOR RCP1-RELATED"/>
    <property type="match status" value="1"/>
</dbReference>
<accession>A0A150XAL1</accession>
<sequence length="146" mass="16475">MAKNLEILLVEDNQTDIVLLKKGIEAESLEVNIEVVETVEEGINYLRKENGFEDALNPNLIILDLNLPKDSGLKLLEFVKADSTLKTIPVIVLTSSFDESRIDESYQRHASCFINKPENLSELTNMSKSIVDFWLKVAILPKNNSK</sequence>
<dbReference type="EMBL" id="LRPC01000012">
    <property type="protein sequence ID" value="KYG75753.1"/>
    <property type="molecule type" value="Genomic_DNA"/>
</dbReference>
<keyword evidence="1" id="KW-0597">Phosphoprotein</keyword>
<dbReference type="SMART" id="SM00448">
    <property type="entry name" value="REC"/>
    <property type="match status" value="1"/>
</dbReference>
<feature type="domain" description="Response regulatory" evidence="2">
    <location>
        <begin position="6"/>
        <end position="131"/>
    </location>
</feature>
<gene>
    <name evidence="3" type="ORF">AWW68_07915</name>
</gene>
<dbReference type="RefSeq" id="WP_068219560.1">
    <property type="nucleotide sequence ID" value="NZ_LRPC01000012.1"/>
</dbReference>
<protein>
    <recommendedName>
        <fullName evidence="2">Response regulatory domain-containing protein</fullName>
    </recommendedName>
</protein>
<feature type="modified residue" description="4-aspartylphosphate" evidence="1">
    <location>
        <position position="64"/>
    </location>
</feature>
<evidence type="ECO:0000313" key="3">
    <source>
        <dbReference type="EMBL" id="KYG75753.1"/>
    </source>
</evidence>
<dbReference type="Pfam" id="PF00072">
    <property type="entry name" value="Response_reg"/>
    <property type="match status" value="1"/>
</dbReference>
<dbReference type="STRING" id="333140.AWW68_07915"/>
<dbReference type="Proteomes" id="UP000075606">
    <property type="component" value="Unassembled WGS sequence"/>
</dbReference>
<dbReference type="PANTHER" id="PTHR44520:SF2">
    <property type="entry name" value="RESPONSE REGULATOR RCP1"/>
    <property type="match status" value="1"/>
</dbReference>
<dbReference type="OrthoDB" id="7631574at2"/>